<dbReference type="AlphaFoldDB" id="X1R703"/>
<keyword evidence="1" id="KW-1133">Transmembrane helix</keyword>
<comment type="caution">
    <text evidence="2">The sequence shown here is derived from an EMBL/GenBank/DDBJ whole genome shotgun (WGS) entry which is preliminary data.</text>
</comment>
<feature type="transmembrane region" description="Helical" evidence="1">
    <location>
        <begin position="6"/>
        <end position="25"/>
    </location>
</feature>
<accession>X1R703</accession>
<name>X1R703_9ZZZZ</name>
<keyword evidence="1" id="KW-0472">Membrane</keyword>
<organism evidence="2">
    <name type="scientific">marine sediment metagenome</name>
    <dbReference type="NCBI Taxonomy" id="412755"/>
    <lineage>
        <taxon>unclassified sequences</taxon>
        <taxon>metagenomes</taxon>
        <taxon>ecological metagenomes</taxon>
    </lineage>
</organism>
<feature type="transmembrane region" description="Helical" evidence="1">
    <location>
        <begin position="32"/>
        <end position="52"/>
    </location>
</feature>
<dbReference type="EMBL" id="BARW01005194">
    <property type="protein sequence ID" value="GAI76492.1"/>
    <property type="molecule type" value="Genomic_DNA"/>
</dbReference>
<evidence type="ECO:0000256" key="1">
    <source>
        <dbReference type="SAM" id="Phobius"/>
    </source>
</evidence>
<evidence type="ECO:0000313" key="2">
    <source>
        <dbReference type="EMBL" id="GAI76492.1"/>
    </source>
</evidence>
<proteinExistence type="predicted"/>
<sequence length="56" mass="5667">DEQGKVIIAVSGITCITVLEAVALYRGINGQILSVVVGAIATIVGYAFGVTASKSE</sequence>
<protein>
    <submittedName>
        <fullName evidence="2">Uncharacterized protein</fullName>
    </submittedName>
</protein>
<gene>
    <name evidence="2" type="ORF">S12H4_11523</name>
</gene>
<feature type="non-terminal residue" evidence="2">
    <location>
        <position position="1"/>
    </location>
</feature>
<keyword evidence="1" id="KW-0812">Transmembrane</keyword>
<reference evidence="2" key="1">
    <citation type="journal article" date="2014" name="Front. Microbiol.">
        <title>High frequency of phylogenetically diverse reductive dehalogenase-homologous genes in deep subseafloor sedimentary metagenomes.</title>
        <authorList>
            <person name="Kawai M."/>
            <person name="Futagami T."/>
            <person name="Toyoda A."/>
            <person name="Takaki Y."/>
            <person name="Nishi S."/>
            <person name="Hori S."/>
            <person name="Arai W."/>
            <person name="Tsubouchi T."/>
            <person name="Morono Y."/>
            <person name="Uchiyama I."/>
            <person name="Ito T."/>
            <person name="Fujiyama A."/>
            <person name="Inagaki F."/>
            <person name="Takami H."/>
        </authorList>
    </citation>
    <scope>NUCLEOTIDE SEQUENCE</scope>
    <source>
        <strain evidence="2">Expedition CK06-06</strain>
    </source>
</reference>